<sequence>MRLPWKTKTSPGASTSYTSRRDATMVALTNAIGALDLTNELVPLEMAKGVLSTLSSILTVVKNTMQNKDDFAEIASRCNKIAKSIERSTRGKLESEIDPTVKQALSELQSFVDDIEKTVKAKEHRAVTNRAFSASMDRESIAKWKDQLDCFLRMCDVRSARGSVIWLLLNSPSA</sequence>
<gene>
    <name evidence="1" type="ORF">BV22DRAFT_273701</name>
</gene>
<keyword evidence="2" id="KW-1185">Reference proteome</keyword>
<evidence type="ECO:0000313" key="1">
    <source>
        <dbReference type="EMBL" id="KAH7927548.1"/>
    </source>
</evidence>
<evidence type="ECO:0000313" key="2">
    <source>
        <dbReference type="Proteomes" id="UP000790709"/>
    </source>
</evidence>
<name>A0ACB8BSH1_9AGAM</name>
<reference evidence="1" key="1">
    <citation type="journal article" date="2021" name="New Phytol.">
        <title>Evolutionary innovations through gain and loss of genes in the ectomycorrhizal Boletales.</title>
        <authorList>
            <person name="Wu G."/>
            <person name="Miyauchi S."/>
            <person name="Morin E."/>
            <person name="Kuo A."/>
            <person name="Drula E."/>
            <person name="Varga T."/>
            <person name="Kohler A."/>
            <person name="Feng B."/>
            <person name="Cao Y."/>
            <person name="Lipzen A."/>
            <person name="Daum C."/>
            <person name="Hundley H."/>
            <person name="Pangilinan J."/>
            <person name="Johnson J."/>
            <person name="Barry K."/>
            <person name="LaButti K."/>
            <person name="Ng V."/>
            <person name="Ahrendt S."/>
            <person name="Min B."/>
            <person name="Choi I.G."/>
            <person name="Park H."/>
            <person name="Plett J.M."/>
            <person name="Magnuson J."/>
            <person name="Spatafora J.W."/>
            <person name="Nagy L.G."/>
            <person name="Henrissat B."/>
            <person name="Grigoriev I.V."/>
            <person name="Yang Z.L."/>
            <person name="Xu J."/>
            <person name="Martin F.M."/>
        </authorList>
    </citation>
    <scope>NUCLEOTIDE SEQUENCE</scope>
    <source>
        <strain evidence="1">KUC20120723A-06</strain>
    </source>
</reference>
<dbReference type="Proteomes" id="UP000790709">
    <property type="component" value="Unassembled WGS sequence"/>
</dbReference>
<proteinExistence type="predicted"/>
<dbReference type="EMBL" id="MU266365">
    <property type="protein sequence ID" value="KAH7927548.1"/>
    <property type="molecule type" value="Genomic_DNA"/>
</dbReference>
<accession>A0ACB8BSH1</accession>
<protein>
    <submittedName>
        <fullName evidence="1">Uncharacterized protein</fullName>
    </submittedName>
</protein>
<comment type="caution">
    <text evidence="1">The sequence shown here is derived from an EMBL/GenBank/DDBJ whole genome shotgun (WGS) entry which is preliminary data.</text>
</comment>
<organism evidence="1 2">
    <name type="scientific">Leucogyrophana mollusca</name>
    <dbReference type="NCBI Taxonomy" id="85980"/>
    <lineage>
        <taxon>Eukaryota</taxon>
        <taxon>Fungi</taxon>
        <taxon>Dikarya</taxon>
        <taxon>Basidiomycota</taxon>
        <taxon>Agaricomycotina</taxon>
        <taxon>Agaricomycetes</taxon>
        <taxon>Agaricomycetidae</taxon>
        <taxon>Boletales</taxon>
        <taxon>Boletales incertae sedis</taxon>
        <taxon>Leucogyrophana</taxon>
    </lineage>
</organism>